<sequence length="237" mass="27228">MPGSAMRMDTDKAGRLRLGEQLGVLSMSRKERTAIALEIGAQIRKLSKQNIASRRTVDGKTMEQRKQSRREGKNNRLMLRGLRRLMGLKKGRDGQADVTWKNPITAEIAYRHQHGGVEQSGSIKARREESYVKRKAPCPRWLAKELKRLGWQQEIVIRNKQGQAVKTIRKRRPLKWITSNMTRGEASVALYLLENRSPKEKWEIRTPARPFLGPKPGTENKFLNNLAREAVAKIKNR</sequence>
<dbReference type="KEGG" id="das:Daes_0453"/>
<dbReference type="eggNOG" id="ENOG5032B9K">
    <property type="taxonomic scope" value="Bacteria"/>
</dbReference>
<accession>E6VXL7</accession>
<reference evidence="3" key="1">
    <citation type="submission" date="2010-12" db="EMBL/GenBank/DDBJ databases">
        <title>Complete sequence of Desulfovibrio aespoeensis Aspo-2.</title>
        <authorList>
            <consortium name="US DOE Joint Genome Institute"/>
            <person name="Lucas S."/>
            <person name="Copeland A."/>
            <person name="Lapidus A."/>
            <person name="Cheng J.-F."/>
            <person name="Goodwin L."/>
            <person name="Pitluck S."/>
            <person name="Chertkov O."/>
            <person name="Misra M."/>
            <person name="Detter J.C."/>
            <person name="Han C."/>
            <person name="Tapia R."/>
            <person name="Land M."/>
            <person name="Hauser L."/>
            <person name="Kyrpides N."/>
            <person name="Ivanova N."/>
            <person name="Ovchinnikova G."/>
            <person name="Pedersen K."/>
            <person name="Jagevall S."/>
            <person name="Hazen T."/>
            <person name="Woyke T."/>
        </authorList>
    </citation>
    <scope>NUCLEOTIDE SEQUENCE [LARGE SCALE GENOMIC DNA]</scope>
    <source>
        <strain evidence="3">ATCC 700646 / DSM 10631 / Aspo-2</strain>
    </source>
</reference>
<feature type="region of interest" description="Disordered" evidence="1">
    <location>
        <begin position="54"/>
        <end position="75"/>
    </location>
</feature>
<evidence type="ECO:0000313" key="2">
    <source>
        <dbReference type="EMBL" id="ADU61475.1"/>
    </source>
</evidence>
<dbReference type="STRING" id="643562.Daes_0453"/>
<evidence type="ECO:0008006" key="4">
    <source>
        <dbReference type="Google" id="ProtNLM"/>
    </source>
</evidence>
<protein>
    <recommendedName>
        <fullName evidence="4">Phage virion morphogenesis protein</fullName>
    </recommendedName>
</protein>
<dbReference type="EMBL" id="CP002431">
    <property type="protein sequence ID" value="ADU61475.1"/>
    <property type="molecule type" value="Genomic_DNA"/>
</dbReference>
<evidence type="ECO:0000313" key="3">
    <source>
        <dbReference type="Proteomes" id="UP000002191"/>
    </source>
</evidence>
<dbReference type="InterPro" id="IPR006522">
    <property type="entry name" value="Phage_virion_morphogenesis"/>
</dbReference>
<evidence type="ECO:0000256" key="1">
    <source>
        <dbReference type="SAM" id="MobiDB-lite"/>
    </source>
</evidence>
<keyword evidence="3" id="KW-1185">Reference proteome</keyword>
<dbReference type="NCBIfam" id="TIGR01635">
    <property type="entry name" value="tail_comp_S"/>
    <property type="match status" value="1"/>
</dbReference>
<reference evidence="2 3" key="2">
    <citation type="journal article" date="2014" name="Genome Announc.">
        <title>Complete Genome Sequence of the Subsurface, Mesophilic Sulfate-Reducing Bacterium Desulfovibrio aespoeensis Aspo-2.</title>
        <authorList>
            <person name="Pedersen K."/>
            <person name="Bengtsson A."/>
            <person name="Edlund J."/>
            <person name="Rabe L."/>
            <person name="Hazen T."/>
            <person name="Chakraborty R."/>
            <person name="Goodwin L."/>
            <person name="Shapiro N."/>
        </authorList>
    </citation>
    <scope>NUCLEOTIDE SEQUENCE [LARGE SCALE GENOMIC DNA]</scope>
    <source>
        <strain evidence="3">ATCC 700646 / DSM 10631 / Aspo-2</strain>
    </source>
</reference>
<dbReference type="Proteomes" id="UP000002191">
    <property type="component" value="Chromosome"/>
</dbReference>
<organism evidence="2 3">
    <name type="scientific">Pseudodesulfovibrio aespoeensis (strain ATCC 700646 / DSM 10631 / Aspo-2)</name>
    <name type="common">Desulfovibrio aespoeensis</name>
    <dbReference type="NCBI Taxonomy" id="643562"/>
    <lineage>
        <taxon>Bacteria</taxon>
        <taxon>Pseudomonadati</taxon>
        <taxon>Thermodesulfobacteriota</taxon>
        <taxon>Desulfovibrionia</taxon>
        <taxon>Desulfovibrionales</taxon>
        <taxon>Desulfovibrionaceae</taxon>
    </lineage>
</organism>
<name>E6VXL7_PSEA9</name>
<gene>
    <name evidence="2" type="ordered locus">Daes_0453</name>
</gene>
<feature type="compositionally biased region" description="Basic and acidic residues" evidence="1">
    <location>
        <begin position="55"/>
        <end position="74"/>
    </location>
</feature>
<dbReference type="AlphaFoldDB" id="E6VXL7"/>
<dbReference type="HOGENOM" id="CLU_102102_0_0_7"/>
<proteinExistence type="predicted"/>